<dbReference type="SUPFAM" id="SSF69318">
    <property type="entry name" value="Integrin alpha N-terminal domain"/>
    <property type="match status" value="1"/>
</dbReference>
<dbReference type="AlphaFoldDB" id="A0A8C6VGE4"/>
<dbReference type="Ensembl" id="ENSNNAT00000005637.1">
    <property type="protein sequence ID" value="ENSNNAP00000005399.1"/>
    <property type="gene ID" value="ENSNNAG00000003538.1"/>
</dbReference>
<proteinExistence type="predicted"/>
<reference evidence="2" key="2">
    <citation type="submission" date="2025-09" db="UniProtKB">
        <authorList>
            <consortium name="Ensembl"/>
        </authorList>
    </citation>
    <scope>IDENTIFICATION</scope>
</reference>
<dbReference type="GO" id="GO:0007160">
    <property type="term" value="P:cell-matrix adhesion"/>
    <property type="evidence" value="ECO:0007669"/>
    <property type="project" value="TreeGrafter"/>
</dbReference>
<reference evidence="2" key="1">
    <citation type="submission" date="2025-08" db="UniProtKB">
        <authorList>
            <consortium name="Ensembl"/>
        </authorList>
    </citation>
    <scope>IDENTIFICATION</scope>
</reference>
<keyword evidence="3" id="KW-1185">Reference proteome</keyword>
<dbReference type="GO" id="GO:0009897">
    <property type="term" value="C:external side of plasma membrane"/>
    <property type="evidence" value="ECO:0007669"/>
    <property type="project" value="TreeGrafter"/>
</dbReference>
<gene>
    <name evidence="2" type="primary">ITGA3</name>
</gene>
<dbReference type="SMART" id="SM00191">
    <property type="entry name" value="Int_alpha"/>
    <property type="match status" value="1"/>
</dbReference>
<dbReference type="GO" id="GO:0033627">
    <property type="term" value="P:cell adhesion mediated by integrin"/>
    <property type="evidence" value="ECO:0007669"/>
    <property type="project" value="TreeGrafter"/>
</dbReference>
<dbReference type="Gene3D" id="2.130.10.130">
    <property type="entry name" value="Integrin alpha, N-terminal"/>
    <property type="match status" value="1"/>
</dbReference>
<dbReference type="GO" id="GO:0098609">
    <property type="term" value="P:cell-cell adhesion"/>
    <property type="evidence" value="ECO:0007669"/>
    <property type="project" value="TreeGrafter"/>
</dbReference>
<dbReference type="GO" id="GO:0005178">
    <property type="term" value="F:integrin binding"/>
    <property type="evidence" value="ECO:0007669"/>
    <property type="project" value="TreeGrafter"/>
</dbReference>
<dbReference type="GO" id="GO:0007229">
    <property type="term" value="P:integrin-mediated signaling pathway"/>
    <property type="evidence" value="ECO:0007669"/>
    <property type="project" value="TreeGrafter"/>
</dbReference>
<dbReference type="InterPro" id="IPR013519">
    <property type="entry name" value="Int_alpha_beta-p"/>
</dbReference>
<evidence type="ECO:0000313" key="3">
    <source>
        <dbReference type="Proteomes" id="UP000694559"/>
    </source>
</evidence>
<evidence type="ECO:0000256" key="1">
    <source>
        <dbReference type="PROSITE-ProRule" id="PRU00803"/>
    </source>
</evidence>
<accession>A0A8C6VGE4</accession>
<sequence>MPNTLTRVWGRPLLLLGYALWLTLAPLRCAAFNLDTKFVVLKKGKTPDSYFGFSVALHHQFNPERYLILTGAPRDVAIKMDNKTRTGAMYACPLTAVPNDCTQVDFQVKSDPQNNIVEDMWLGVVVASQPSRETSGPCFSGCSKSI</sequence>
<dbReference type="InterPro" id="IPR028994">
    <property type="entry name" value="Integrin_alpha_N"/>
</dbReference>
<dbReference type="GeneTree" id="ENSGT00940000157746"/>
<dbReference type="OrthoDB" id="5317514at2759"/>
<dbReference type="PROSITE" id="PS51470">
    <property type="entry name" value="FG_GAP"/>
    <property type="match status" value="1"/>
</dbReference>
<dbReference type="PANTHER" id="PTHR23220:SF89">
    <property type="entry name" value="INTEGRIN ALPHA-3"/>
    <property type="match status" value="1"/>
</dbReference>
<dbReference type="GO" id="GO:0008305">
    <property type="term" value="C:integrin complex"/>
    <property type="evidence" value="ECO:0007669"/>
    <property type="project" value="TreeGrafter"/>
</dbReference>
<dbReference type="Proteomes" id="UP000694559">
    <property type="component" value="Unplaced"/>
</dbReference>
<protein>
    <submittedName>
        <fullName evidence="2">Integrin subunit alpha 3</fullName>
    </submittedName>
</protein>
<name>A0A8C6VGE4_NAJNA</name>
<organism evidence="2 3">
    <name type="scientific">Naja naja</name>
    <name type="common">Indian cobra</name>
    <dbReference type="NCBI Taxonomy" id="35670"/>
    <lineage>
        <taxon>Eukaryota</taxon>
        <taxon>Metazoa</taxon>
        <taxon>Chordata</taxon>
        <taxon>Craniata</taxon>
        <taxon>Vertebrata</taxon>
        <taxon>Euteleostomi</taxon>
        <taxon>Lepidosauria</taxon>
        <taxon>Squamata</taxon>
        <taxon>Bifurcata</taxon>
        <taxon>Unidentata</taxon>
        <taxon>Episquamata</taxon>
        <taxon>Toxicofera</taxon>
        <taxon>Serpentes</taxon>
        <taxon>Colubroidea</taxon>
        <taxon>Elapidae</taxon>
        <taxon>Elapinae</taxon>
        <taxon>Naja</taxon>
    </lineage>
</organism>
<feature type="repeat" description="FG-GAP" evidence="1">
    <location>
        <begin position="37"/>
        <end position="101"/>
    </location>
</feature>
<dbReference type="PANTHER" id="PTHR23220">
    <property type="entry name" value="INTEGRIN ALPHA"/>
    <property type="match status" value="1"/>
</dbReference>
<evidence type="ECO:0000313" key="2">
    <source>
        <dbReference type="Ensembl" id="ENSNNAP00000005399.1"/>
    </source>
</evidence>
<dbReference type="GO" id="GO:0050900">
    <property type="term" value="P:leukocyte migration"/>
    <property type="evidence" value="ECO:0007669"/>
    <property type="project" value="TreeGrafter"/>
</dbReference>